<feature type="domain" description="Glyceraldehyde 3-phosphate dehydrogenase NAD(P) binding" evidence="1">
    <location>
        <begin position="3"/>
        <end position="88"/>
    </location>
</feature>
<dbReference type="Gene3D" id="3.40.50.720">
    <property type="entry name" value="NAD(P)-binding Rossmann-like Domain"/>
    <property type="match status" value="1"/>
</dbReference>
<feature type="non-terminal residue" evidence="2">
    <location>
        <position position="89"/>
    </location>
</feature>
<dbReference type="Pfam" id="PF00044">
    <property type="entry name" value="Gp_dh_N"/>
    <property type="match status" value="1"/>
</dbReference>
<dbReference type="AlphaFoldDB" id="X1DSJ4"/>
<accession>X1DSJ4</accession>
<evidence type="ECO:0000313" key="2">
    <source>
        <dbReference type="EMBL" id="GAH11225.1"/>
    </source>
</evidence>
<dbReference type="SMART" id="SM00846">
    <property type="entry name" value="Gp_dh_N"/>
    <property type="match status" value="1"/>
</dbReference>
<comment type="caution">
    <text evidence="2">The sequence shown here is derived from an EMBL/GenBank/DDBJ whole genome shotgun (WGS) entry which is preliminary data.</text>
</comment>
<protein>
    <recommendedName>
        <fullName evidence="1">Glyceraldehyde 3-phosphate dehydrogenase NAD(P) binding domain-containing protein</fullName>
    </recommendedName>
</protein>
<dbReference type="PANTHER" id="PTHR42955">
    <property type="entry name" value="GLYCERALDEHYDE-3-PHOSPHATE DEHYDROGENASE"/>
    <property type="match status" value="1"/>
</dbReference>
<dbReference type="SUPFAM" id="SSF51735">
    <property type="entry name" value="NAD(P)-binding Rossmann-fold domains"/>
    <property type="match status" value="1"/>
</dbReference>
<evidence type="ECO:0000259" key="1">
    <source>
        <dbReference type="SMART" id="SM00846"/>
    </source>
</evidence>
<proteinExistence type="predicted"/>
<dbReference type="GO" id="GO:0051287">
    <property type="term" value="F:NAD binding"/>
    <property type="evidence" value="ECO:0007669"/>
    <property type="project" value="InterPro"/>
</dbReference>
<gene>
    <name evidence="2" type="ORF">S01H4_61483</name>
</gene>
<dbReference type="InterPro" id="IPR036291">
    <property type="entry name" value="NAD(P)-bd_dom_sf"/>
</dbReference>
<dbReference type="InterPro" id="IPR020828">
    <property type="entry name" value="GlycerAld_3-P_DH_NAD(P)-bd"/>
</dbReference>
<reference evidence="2" key="1">
    <citation type="journal article" date="2014" name="Front. Microbiol.">
        <title>High frequency of phylogenetically diverse reductive dehalogenase-homologous genes in deep subseafloor sedimentary metagenomes.</title>
        <authorList>
            <person name="Kawai M."/>
            <person name="Futagami T."/>
            <person name="Toyoda A."/>
            <person name="Takaki Y."/>
            <person name="Nishi S."/>
            <person name="Hori S."/>
            <person name="Arai W."/>
            <person name="Tsubouchi T."/>
            <person name="Morono Y."/>
            <person name="Uchiyama I."/>
            <person name="Ito T."/>
            <person name="Fujiyama A."/>
            <person name="Inagaki F."/>
            <person name="Takami H."/>
        </authorList>
    </citation>
    <scope>NUCLEOTIDE SEQUENCE</scope>
    <source>
        <strain evidence="2">Expedition CK06-06</strain>
    </source>
</reference>
<dbReference type="EMBL" id="BART01036465">
    <property type="protein sequence ID" value="GAH11225.1"/>
    <property type="molecule type" value="Genomic_DNA"/>
</dbReference>
<dbReference type="InterPro" id="IPR052978">
    <property type="entry name" value="GAP_dehydrogenase"/>
</dbReference>
<dbReference type="PANTHER" id="PTHR42955:SF1">
    <property type="entry name" value="GLYCERALDEHYDE-3-PHOSPHATE DEHYDROGENASE"/>
    <property type="match status" value="1"/>
</dbReference>
<organism evidence="2">
    <name type="scientific">marine sediment metagenome</name>
    <dbReference type="NCBI Taxonomy" id="412755"/>
    <lineage>
        <taxon>unclassified sequences</taxon>
        <taxon>metagenomes</taxon>
        <taxon>ecological metagenomes</taxon>
    </lineage>
</organism>
<sequence length="89" mass="10055">MVKRVAINGFGRIGRLFFRAAWGNPEIEIVSINDLFEPKYLAYVLKYDTVQGKWPGTVDSEEKALIVDGKRIPVTAERDPANLPHRANN</sequence>
<name>X1DSJ4_9ZZZZ</name>